<reference evidence="2 3" key="1">
    <citation type="journal article" date="2016" name="Front. Microbiol.">
        <title>Comprehensive Phylogenetic Analysis of Bovine Non-aureus Staphylococci Species Based on Whole-Genome Sequencing.</title>
        <authorList>
            <person name="Naushad S."/>
            <person name="Barkema H.W."/>
            <person name="Luby C."/>
            <person name="Condas L.A."/>
            <person name="Nobrega D.B."/>
            <person name="Carson D.A."/>
            <person name="De Buck J."/>
        </authorList>
    </citation>
    <scope>NUCLEOTIDE SEQUENCE [LARGE SCALE GENOMIC DNA]</scope>
    <source>
        <strain evidence="2 3">SNUC 2993</strain>
    </source>
</reference>
<dbReference type="Proteomes" id="UP000240717">
    <property type="component" value="Unassembled WGS sequence"/>
</dbReference>
<organism evidence="2 3">
    <name type="scientific">Staphylococcus warneri</name>
    <dbReference type="NCBI Taxonomy" id="1292"/>
    <lineage>
        <taxon>Bacteria</taxon>
        <taxon>Bacillati</taxon>
        <taxon>Bacillota</taxon>
        <taxon>Bacilli</taxon>
        <taxon>Bacillales</taxon>
        <taxon>Staphylococcaceae</taxon>
        <taxon>Staphylococcus</taxon>
    </lineage>
</organism>
<proteinExistence type="predicted"/>
<feature type="transmembrane region" description="Helical" evidence="1">
    <location>
        <begin position="88"/>
        <end position="105"/>
    </location>
</feature>
<dbReference type="EMBL" id="PZEV01000046">
    <property type="protein sequence ID" value="PTI49864.1"/>
    <property type="molecule type" value="Genomic_DNA"/>
</dbReference>
<name>A0A2T4PY45_STAWA</name>
<dbReference type="STRING" id="1194526.A284_10285"/>
<keyword evidence="1" id="KW-0472">Membrane</keyword>
<feature type="transmembrane region" description="Helical" evidence="1">
    <location>
        <begin position="117"/>
        <end position="148"/>
    </location>
</feature>
<evidence type="ECO:0000313" key="3">
    <source>
        <dbReference type="Proteomes" id="UP000240717"/>
    </source>
</evidence>
<dbReference type="GO" id="GO:0005886">
    <property type="term" value="C:plasma membrane"/>
    <property type="evidence" value="ECO:0007669"/>
    <property type="project" value="TreeGrafter"/>
</dbReference>
<keyword evidence="1" id="KW-0812">Transmembrane</keyword>
<dbReference type="AlphaFoldDB" id="A0A2T4PY45"/>
<feature type="transmembrane region" description="Helical" evidence="1">
    <location>
        <begin position="59"/>
        <end position="76"/>
    </location>
</feature>
<gene>
    <name evidence="2" type="ORF">BU085_10930</name>
</gene>
<dbReference type="Pfam" id="PF05656">
    <property type="entry name" value="DUF805"/>
    <property type="match status" value="1"/>
</dbReference>
<sequence>MLRSYKAFWQKALILEGRTRRKDFWWPVLINMICLLLIAIIASLILVPLQHGKIIYDTVFYIVYLIFTVPMFTISVRRFHDIGKGKTIPVIYLVLTLLNPINQMANDYGWFSQLEHLNIVVIIVLSIMAIIFAIGSIVISIMALVYCVQDSEKGTNQYGPNPKEHMHEA</sequence>
<dbReference type="PANTHER" id="PTHR34980">
    <property type="entry name" value="INNER MEMBRANE PROTEIN-RELATED-RELATED"/>
    <property type="match status" value="1"/>
</dbReference>
<dbReference type="PANTHER" id="PTHR34980:SF2">
    <property type="entry name" value="INNER MEMBRANE PROTEIN YHAH-RELATED"/>
    <property type="match status" value="1"/>
</dbReference>
<accession>A0A2T4PY45</accession>
<keyword evidence="1" id="KW-1133">Transmembrane helix</keyword>
<evidence type="ECO:0000256" key="1">
    <source>
        <dbReference type="SAM" id="Phobius"/>
    </source>
</evidence>
<comment type="caution">
    <text evidence="2">The sequence shown here is derived from an EMBL/GenBank/DDBJ whole genome shotgun (WGS) entry which is preliminary data.</text>
</comment>
<dbReference type="InterPro" id="IPR008523">
    <property type="entry name" value="DUF805"/>
</dbReference>
<protein>
    <submittedName>
        <fullName evidence="2">DUF805 domain-containing protein</fullName>
    </submittedName>
</protein>
<evidence type="ECO:0000313" key="2">
    <source>
        <dbReference type="EMBL" id="PTI49864.1"/>
    </source>
</evidence>
<feature type="transmembrane region" description="Helical" evidence="1">
    <location>
        <begin position="24"/>
        <end position="47"/>
    </location>
</feature>
<dbReference type="RefSeq" id="WP_107533016.1">
    <property type="nucleotide sequence ID" value="NZ_PZEV01000046.1"/>
</dbReference>